<dbReference type="InterPro" id="IPR008271">
    <property type="entry name" value="Ser/Thr_kinase_AS"/>
</dbReference>
<feature type="domain" description="AGC-kinase C-terminal" evidence="12">
    <location>
        <begin position="635"/>
        <end position="735"/>
    </location>
</feature>
<dbReference type="RefSeq" id="XP_068351670.1">
    <property type="nucleotide sequence ID" value="XM_068494503.1"/>
</dbReference>
<dbReference type="PROSITE" id="PS50011">
    <property type="entry name" value="PROTEIN_KINASE_DOM"/>
    <property type="match status" value="1"/>
</dbReference>
<dbReference type="AlphaFoldDB" id="A0A1J4JLX6"/>
<protein>
    <recommendedName>
        <fullName evidence="1">non-specific serine/threonine protein kinase</fullName>
        <ecNumber evidence="1">2.7.11.1</ecNumber>
    </recommendedName>
</protein>
<dbReference type="GO" id="GO:0007010">
    <property type="term" value="P:cytoskeleton organization"/>
    <property type="evidence" value="ECO:0007669"/>
    <property type="project" value="UniProtKB-ARBA"/>
</dbReference>
<proteinExistence type="predicted"/>
<dbReference type="InterPro" id="IPR011009">
    <property type="entry name" value="Kinase-like_dom_sf"/>
</dbReference>
<comment type="caution">
    <text evidence="13">The sequence shown here is derived from an EMBL/GenBank/DDBJ whole genome shotgun (WGS) entry which is preliminary data.</text>
</comment>
<dbReference type="InterPro" id="IPR050236">
    <property type="entry name" value="Ser_Thr_kinase_AGC"/>
</dbReference>
<evidence type="ECO:0000256" key="4">
    <source>
        <dbReference type="ARBA" id="ARBA00022679"/>
    </source>
</evidence>
<sequence>MHHRHSYTPINVQRSLSGSISASSFSLLRISPTFYKRIYNLLRAQHTIISSLQRSLLDTKVPLDSPDEAAVKSFSKAVNNVLTADYADLLQVSFSSVQDIKMALSKTLSPHIDKVGYSILSAILSISRLMDIILYTCSPVNNEEEGGQQMAAKMRRPSDASVKDLTKSIHIPHMKTEAESHGRRRLQKNTNTSSFPSVLTEPEYIICRICDKKVPLCLIETHSKNCALVYETSKNMVSADERMQKLQALAKQTILRRPWPGDEQFTTAVILPILHAVILLDRAICIDIHKLSASDELDVIADAMMSITLNVFYPEGADIIDKANTLLSEKLNATDDLTIALDVVKRTSLAPNDDSILMMGNTTTIADFKFIKRISSGAFARVYLGKKNTTGDIYAIKVIPKTGLRQKNEVQRVNIEKDILMKTYSPYMIKFFYSFIGEYNLYLVMEYLPGGDLYSVLQANGSIDEDSALVYTVQIVLALQFLRENRIIHRDLKPDNILVDSEGHLKLIDFGLSYFGMVDRSLSSGSSLMTVTDSCIGTPDYTSPEIVLSQPHTFAADYFSLGSILYEFLVGVPPFHGQTPSETFQKVVKGHYDTEALEDFSEEVQDLISKLLCSDPTKRIGASSIEEIKQHPWFADVDWNHIENLPKPFVPQLSGKEDTSYFEDRTFSLGQQTDEKDIIDDIQLCRKVEEKERRSSILSIIVDDESPANDSLIEDEMKNFQSVSIHQLQETTKEEARMRRKISKFDENAECQCIPEFKTEKKTRTRRRLPRKSYMPVKNNGISSPTRNHENHYIDDSCDEEFDD</sequence>
<dbReference type="GO" id="GO:0004674">
    <property type="term" value="F:protein serine/threonine kinase activity"/>
    <property type="evidence" value="ECO:0007669"/>
    <property type="project" value="UniProtKB-KW"/>
</dbReference>
<keyword evidence="5" id="KW-0547">Nucleotide-binding</keyword>
<dbReference type="PROSITE" id="PS00108">
    <property type="entry name" value="PROTEIN_KINASE_ST"/>
    <property type="match status" value="1"/>
</dbReference>
<dbReference type="InterPro" id="IPR000961">
    <property type="entry name" value="AGC-kinase_C"/>
</dbReference>
<feature type="region of interest" description="Disordered" evidence="10">
    <location>
        <begin position="762"/>
        <end position="804"/>
    </location>
</feature>
<organism evidence="13 14">
    <name type="scientific">Tritrichomonas foetus</name>
    <dbReference type="NCBI Taxonomy" id="1144522"/>
    <lineage>
        <taxon>Eukaryota</taxon>
        <taxon>Metamonada</taxon>
        <taxon>Parabasalia</taxon>
        <taxon>Tritrichomonadida</taxon>
        <taxon>Tritrichomonadidae</taxon>
        <taxon>Tritrichomonas</taxon>
    </lineage>
</organism>
<evidence type="ECO:0000313" key="14">
    <source>
        <dbReference type="Proteomes" id="UP000179807"/>
    </source>
</evidence>
<evidence type="ECO:0000259" key="12">
    <source>
        <dbReference type="PROSITE" id="PS51285"/>
    </source>
</evidence>
<evidence type="ECO:0000256" key="5">
    <source>
        <dbReference type="ARBA" id="ARBA00022741"/>
    </source>
</evidence>
<evidence type="ECO:0000256" key="1">
    <source>
        <dbReference type="ARBA" id="ARBA00012513"/>
    </source>
</evidence>
<dbReference type="InterPro" id="IPR000719">
    <property type="entry name" value="Prot_kinase_dom"/>
</dbReference>
<dbReference type="SUPFAM" id="SSF56112">
    <property type="entry name" value="Protein kinase-like (PK-like)"/>
    <property type="match status" value="1"/>
</dbReference>
<dbReference type="Gene3D" id="1.10.510.10">
    <property type="entry name" value="Transferase(Phosphotransferase) domain 1"/>
    <property type="match status" value="1"/>
</dbReference>
<dbReference type="GO" id="GO:0005524">
    <property type="term" value="F:ATP binding"/>
    <property type="evidence" value="ECO:0007669"/>
    <property type="project" value="UniProtKB-KW"/>
</dbReference>
<keyword evidence="6 13" id="KW-0418">Kinase</keyword>
<keyword evidence="4" id="KW-0808">Transferase</keyword>
<comment type="catalytic activity">
    <reaction evidence="9">
        <text>L-seryl-[protein] + ATP = O-phospho-L-seryl-[protein] + ADP + H(+)</text>
        <dbReference type="Rhea" id="RHEA:17989"/>
        <dbReference type="Rhea" id="RHEA-COMP:9863"/>
        <dbReference type="Rhea" id="RHEA-COMP:11604"/>
        <dbReference type="ChEBI" id="CHEBI:15378"/>
        <dbReference type="ChEBI" id="CHEBI:29999"/>
        <dbReference type="ChEBI" id="CHEBI:30616"/>
        <dbReference type="ChEBI" id="CHEBI:83421"/>
        <dbReference type="ChEBI" id="CHEBI:456216"/>
        <dbReference type="EC" id="2.7.11.1"/>
    </reaction>
</comment>
<comment type="catalytic activity">
    <reaction evidence="8">
        <text>L-threonyl-[protein] + ATP = O-phospho-L-threonyl-[protein] + ADP + H(+)</text>
        <dbReference type="Rhea" id="RHEA:46608"/>
        <dbReference type="Rhea" id="RHEA-COMP:11060"/>
        <dbReference type="Rhea" id="RHEA-COMP:11605"/>
        <dbReference type="ChEBI" id="CHEBI:15378"/>
        <dbReference type="ChEBI" id="CHEBI:30013"/>
        <dbReference type="ChEBI" id="CHEBI:30616"/>
        <dbReference type="ChEBI" id="CHEBI:61977"/>
        <dbReference type="ChEBI" id="CHEBI:456216"/>
        <dbReference type="EC" id="2.7.11.1"/>
    </reaction>
</comment>
<gene>
    <name evidence="13" type="ORF">TRFO_08801</name>
</gene>
<evidence type="ECO:0000259" key="11">
    <source>
        <dbReference type="PROSITE" id="PS50011"/>
    </source>
</evidence>
<dbReference type="Proteomes" id="UP000179807">
    <property type="component" value="Unassembled WGS sequence"/>
</dbReference>
<reference evidence="13" key="1">
    <citation type="submission" date="2016-10" db="EMBL/GenBank/DDBJ databases">
        <authorList>
            <person name="Benchimol M."/>
            <person name="Almeida L.G."/>
            <person name="Vasconcelos A.T."/>
            <person name="Perreira-Neves A."/>
            <person name="Rosa I.A."/>
            <person name="Tasca T."/>
            <person name="Bogo M.R."/>
            <person name="de Souza W."/>
        </authorList>
    </citation>
    <scope>NUCLEOTIDE SEQUENCE [LARGE SCALE GENOMIC DNA]</scope>
    <source>
        <strain evidence="13">K</strain>
    </source>
</reference>
<evidence type="ECO:0000256" key="7">
    <source>
        <dbReference type="ARBA" id="ARBA00022840"/>
    </source>
</evidence>
<dbReference type="PROSITE" id="PS51285">
    <property type="entry name" value="AGC_KINASE_CTER"/>
    <property type="match status" value="1"/>
</dbReference>
<dbReference type="OrthoDB" id="162894at2759"/>
<accession>A0A1J4JLX6</accession>
<dbReference type="VEuPathDB" id="TrichDB:TRFO_08801"/>
<keyword evidence="3" id="KW-0597">Phosphoprotein</keyword>
<dbReference type="GeneID" id="94829207"/>
<evidence type="ECO:0000256" key="9">
    <source>
        <dbReference type="ARBA" id="ARBA00048679"/>
    </source>
</evidence>
<dbReference type="PANTHER" id="PTHR24356:SF1">
    <property type="entry name" value="SERINE_THREONINE-PROTEIN KINASE GREATWALL"/>
    <property type="match status" value="1"/>
</dbReference>
<dbReference type="GO" id="GO:0035556">
    <property type="term" value="P:intracellular signal transduction"/>
    <property type="evidence" value="ECO:0007669"/>
    <property type="project" value="TreeGrafter"/>
</dbReference>
<evidence type="ECO:0000313" key="13">
    <source>
        <dbReference type="EMBL" id="OHS98533.1"/>
    </source>
</evidence>
<evidence type="ECO:0000256" key="6">
    <source>
        <dbReference type="ARBA" id="ARBA00022777"/>
    </source>
</evidence>
<dbReference type="Gene3D" id="3.30.200.20">
    <property type="entry name" value="Phosphorylase Kinase, domain 1"/>
    <property type="match status" value="1"/>
</dbReference>
<keyword evidence="7" id="KW-0067">ATP-binding</keyword>
<dbReference type="EMBL" id="MLAK01001049">
    <property type="protein sequence ID" value="OHS98533.1"/>
    <property type="molecule type" value="Genomic_DNA"/>
</dbReference>
<dbReference type="CDD" id="cd05579">
    <property type="entry name" value="STKc_MAST_like"/>
    <property type="match status" value="1"/>
</dbReference>
<dbReference type="FunFam" id="1.10.510.10:FF:000024">
    <property type="entry name" value="Probable serine/threonine-protein kinase cot-1"/>
    <property type="match status" value="1"/>
</dbReference>
<evidence type="ECO:0000256" key="8">
    <source>
        <dbReference type="ARBA" id="ARBA00047899"/>
    </source>
</evidence>
<dbReference type="EC" id="2.7.11.1" evidence="1"/>
<keyword evidence="2" id="KW-0723">Serine/threonine-protein kinase</keyword>
<keyword evidence="14" id="KW-1185">Reference proteome</keyword>
<name>A0A1J4JLX6_9EUKA</name>
<feature type="domain" description="Protein kinase" evidence="11">
    <location>
        <begin position="368"/>
        <end position="634"/>
    </location>
</feature>
<evidence type="ECO:0000256" key="2">
    <source>
        <dbReference type="ARBA" id="ARBA00022527"/>
    </source>
</evidence>
<dbReference type="PANTHER" id="PTHR24356">
    <property type="entry name" value="SERINE/THREONINE-PROTEIN KINASE"/>
    <property type="match status" value="1"/>
</dbReference>
<evidence type="ECO:0000256" key="10">
    <source>
        <dbReference type="SAM" id="MobiDB-lite"/>
    </source>
</evidence>
<dbReference type="Pfam" id="PF00069">
    <property type="entry name" value="Pkinase"/>
    <property type="match status" value="1"/>
</dbReference>
<evidence type="ECO:0000256" key="3">
    <source>
        <dbReference type="ARBA" id="ARBA00022553"/>
    </source>
</evidence>
<dbReference type="SMART" id="SM00220">
    <property type="entry name" value="S_TKc"/>
    <property type="match status" value="1"/>
</dbReference>